<proteinExistence type="predicted"/>
<organism evidence="1 2">
    <name type="scientific">Durusdinium trenchii</name>
    <dbReference type="NCBI Taxonomy" id="1381693"/>
    <lineage>
        <taxon>Eukaryota</taxon>
        <taxon>Sar</taxon>
        <taxon>Alveolata</taxon>
        <taxon>Dinophyceae</taxon>
        <taxon>Suessiales</taxon>
        <taxon>Symbiodiniaceae</taxon>
        <taxon>Durusdinium</taxon>
    </lineage>
</organism>
<gene>
    <name evidence="1" type="ORF">SCF082_LOCUS7216</name>
</gene>
<name>A0ABP0IL57_9DINO</name>
<dbReference type="Pfam" id="PF00778">
    <property type="entry name" value="DIX"/>
    <property type="match status" value="1"/>
</dbReference>
<dbReference type="InterPro" id="IPR038207">
    <property type="entry name" value="DIX_dom_sf"/>
</dbReference>
<comment type="caution">
    <text evidence="1">The sequence shown here is derived from an EMBL/GenBank/DDBJ whole genome shotgun (WGS) entry which is preliminary data.</text>
</comment>
<dbReference type="Proteomes" id="UP001642464">
    <property type="component" value="Unassembled WGS sequence"/>
</dbReference>
<dbReference type="PANTHER" id="PTHR42509">
    <property type="entry name" value="DIX DOMAIN-CONTAINING PROTEIN"/>
    <property type="match status" value="1"/>
</dbReference>
<keyword evidence="2" id="KW-1185">Reference proteome</keyword>
<protein>
    <submittedName>
        <fullName evidence="1">Uncharacterized protein</fullName>
    </submittedName>
</protein>
<evidence type="ECO:0000313" key="1">
    <source>
        <dbReference type="EMBL" id="CAK9002154.1"/>
    </source>
</evidence>
<evidence type="ECO:0000313" key="2">
    <source>
        <dbReference type="Proteomes" id="UP001642464"/>
    </source>
</evidence>
<dbReference type="InterPro" id="IPR029071">
    <property type="entry name" value="Ubiquitin-like_domsf"/>
</dbReference>
<sequence length="144" mass="16055">MLRMLAYYWLPGDNDDQEHPNAFEVIHGGHGVKLKDIKAAFPLPGQYHFRFKMKWESGAVWMDVTNEDSMVPMFEDKVIAKVLRVNWGKLQMPRQPASDVPSASPDTSPMASGDSEDLLFGDSPAPPSQAARPSGKDDFDMLFG</sequence>
<reference evidence="1 2" key="1">
    <citation type="submission" date="2024-02" db="EMBL/GenBank/DDBJ databases">
        <authorList>
            <person name="Chen Y."/>
            <person name="Shah S."/>
            <person name="Dougan E. K."/>
            <person name="Thang M."/>
            <person name="Chan C."/>
        </authorList>
    </citation>
    <scope>NUCLEOTIDE SEQUENCE [LARGE SCALE GENOMIC DNA]</scope>
</reference>
<dbReference type="SUPFAM" id="SSF54236">
    <property type="entry name" value="Ubiquitin-like"/>
    <property type="match status" value="1"/>
</dbReference>
<accession>A0ABP0IL57</accession>
<dbReference type="PROSITE" id="PS50841">
    <property type="entry name" value="DIX"/>
    <property type="match status" value="1"/>
</dbReference>
<dbReference type="InterPro" id="IPR001158">
    <property type="entry name" value="DIX"/>
</dbReference>
<dbReference type="Gene3D" id="2.40.240.130">
    <property type="match status" value="1"/>
</dbReference>
<dbReference type="PANTHER" id="PTHR42509:SF1">
    <property type="entry name" value="DIX DOMAIN-CONTAINING PROTEIN"/>
    <property type="match status" value="1"/>
</dbReference>
<dbReference type="EMBL" id="CAXAMM010004014">
    <property type="protein sequence ID" value="CAK9002154.1"/>
    <property type="molecule type" value="Genomic_DNA"/>
</dbReference>